<feature type="region of interest" description="Disordered" evidence="1">
    <location>
        <begin position="19"/>
        <end position="45"/>
    </location>
</feature>
<name>A0ABP9VLS4_9BACT</name>
<sequence>MASIMLDPKCFSAQYSTAPTDACSQTDTSRSAASADLHQPPSQNHAADWCTDDGIVLQPLYTRSATETSPCMIADRNFLLRGVTKELGSEIEVDLRQRHAHPDPELTNQAVLDDLQGGVRSIELRLDRAIRSGSWQAFCPHGERANEGPHGAEEQQDREGLGNDGVMLYEASDFDTALASVPLDQTAIALDAGNGFLAAAALLARLWERRGVDPAQARGGFNADPIGSLSRDPSLARLRGKSMHGLSDLAAWTSRTYPHVTSVAVDSTPYYDAGSTDTQELAFSIATAVQYLRTMTTPRVPQTETLTIDQAVAQIMFRFSLGTDHFLSIAKLRAARVLWARVIQACGGSPSAMKIQTCTSSRVMADRDINLNLLRNCTAVFSGLIGGADVITSLPLDHAIQLPDEFGRRMARNTLLILRDEAQLRRVVDPSGGSYFLETLTNQLCDQAWTLFQEVEQRGGMLACVRNGWIAKQIAQSAEKWASQFAFGEKTVVGVTKFVHARDRIVRRAPPDVDRLRQIAITRFAEHHDAQVAIPLLEHGPNLAEAMFVAARGGASIPQLNRLLGDQVSREVSS</sequence>
<dbReference type="SUPFAM" id="SSF51703">
    <property type="entry name" value="Cobalamin (vitamin B12)-dependent enzymes"/>
    <property type="match status" value="1"/>
</dbReference>
<accession>A0ABP9VLS4</accession>
<gene>
    <name evidence="3" type="primary">mcm_1</name>
    <name evidence="3" type="ORF">Rcae01_01071</name>
</gene>
<dbReference type="PANTHER" id="PTHR48101:SF4">
    <property type="entry name" value="METHYLMALONYL-COA MUTASE, MITOCHONDRIAL"/>
    <property type="match status" value="1"/>
</dbReference>
<dbReference type="Pfam" id="PF01642">
    <property type="entry name" value="MM_CoA_mutase"/>
    <property type="match status" value="1"/>
</dbReference>
<dbReference type="PANTHER" id="PTHR48101">
    <property type="entry name" value="METHYLMALONYL-COA MUTASE, MITOCHONDRIAL-RELATED"/>
    <property type="match status" value="1"/>
</dbReference>
<comment type="caution">
    <text evidence="3">The sequence shown here is derived from an EMBL/GenBank/DDBJ whole genome shotgun (WGS) entry which is preliminary data.</text>
</comment>
<proteinExistence type="predicted"/>
<feature type="domain" description="Methylmalonyl-CoA mutase alpha/beta chain catalytic" evidence="2">
    <location>
        <begin position="51"/>
        <end position="531"/>
    </location>
</feature>
<dbReference type="InterPro" id="IPR016176">
    <property type="entry name" value="Cbl-dep_enz_cat"/>
</dbReference>
<organism evidence="3 4">
    <name type="scientific">Novipirellula caenicola</name>
    <dbReference type="NCBI Taxonomy" id="1536901"/>
    <lineage>
        <taxon>Bacteria</taxon>
        <taxon>Pseudomonadati</taxon>
        <taxon>Planctomycetota</taxon>
        <taxon>Planctomycetia</taxon>
        <taxon>Pirellulales</taxon>
        <taxon>Pirellulaceae</taxon>
        <taxon>Novipirellula</taxon>
    </lineage>
</organism>
<evidence type="ECO:0000256" key="1">
    <source>
        <dbReference type="SAM" id="MobiDB-lite"/>
    </source>
</evidence>
<dbReference type="Gene3D" id="3.20.20.240">
    <property type="entry name" value="Methylmalonyl-CoA mutase"/>
    <property type="match status" value="1"/>
</dbReference>
<dbReference type="EMBL" id="BAABRO010000002">
    <property type="protein sequence ID" value="GAA5505626.1"/>
    <property type="molecule type" value="Genomic_DNA"/>
</dbReference>
<reference evidence="3 4" key="1">
    <citation type="submission" date="2024-02" db="EMBL/GenBank/DDBJ databases">
        <title>Rhodopirellula caenicola NBRC 110016.</title>
        <authorList>
            <person name="Ichikawa N."/>
            <person name="Katano-Makiyama Y."/>
            <person name="Hidaka K."/>
        </authorList>
    </citation>
    <scope>NUCLEOTIDE SEQUENCE [LARGE SCALE GENOMIC DNA]</scope>
    <source>
        <strain evidence="3 4">NBRC 110016</strain>
    </source>
</reference>
<evidence type="ECO:0000259" key="2">
    <source>
        <dbReference type="Pfam" id="PF01642"/>
    </source>
</evidence>
<dbReference type="Proteomes" id="UP001416858">
    <property type="component" value="Unassembled WGS sequence"/>
</dbReference>
<evidence type="ECO:0000313" key="3">
    <source>
        <dbReference type="EMBL" id="GAA5505626.1"/>
    </source>
</evidence>
<dbReference type="InterPro" id="IPR006099">
    <property type="entry name" value="MeMalonylCoA_mutase_a/b_cat"/>
</dbReference>
<protein>
    <submittedName>
        <fullName evidence="3">Methylmalonyl-CoA mutase</fullName>
    </submittedName>
</protein>
<evidence type="ECO:0000313" key="4">
    <source>
        <dbReference type="Proteomes" id="UP001416858"/>
    </source>
</evidence>
<feature type="compositionally biased region" description="Polar residues" evidence="1">
    <location>
        <begin position="19"/>
        <end position="32"/>
    </location>
</feature>
<keyword evidence="4" id="KW-1185">Reference proteome</keyword>